<keyword evidence="3" id="KW-0863">Zinc-finger</keyword>
<dbReference type="InterPro" id="IPR055508">
    <property type="entry name" value="DUF7081"/>
</dbReference>
<evidence type="ECO:0000256" key="3">
    <source>
        <dbReference type="ARBA" id="ARBA00022771"/>
    </source>
</evidence>
<evidence type="ECO:0000256" key="1">
    <source>
        <dbReference type="ARBA" id="ARBA00004123"/>
    </source>
</evidence>
<keyword evidence="4" id="KW-0862">Zinc</keyword>
<dbReference type="PANTHER" id="PTHR33345">
    <property type="entry name" value="ADAPTER PROTEIN, PUTATIVE-RELATED"/>
    <property type="match status" value="1"/>
</dbReference>
<reference evidence="9" key="1">
    <citation type="submission" date="2019-08" db="EMBL/GenBank/DDBJ databases">
        <title>Reference gene set and small RNA set construction with multiple tissues from Davidia involucrata Baill.</title>
        <authorList>
            <person name="Yang H."/>
            <person name="Zhou C."/>
            <person name="Li G."/>
            <person name="Wang J."/>
            <person name="Gao P."/>
            <person name="Wang M."/>
            <person name="Wang R."/>
            <person name="Zhao Y."/>
        </authorList>
    </citation>
    <scope>NUCLEOTIDE SEQUENCE</scope>
    <source>
        <tissue evidence="9">Mixed with DoveR01_LX</tissue>
    </source>
</reference>
<evidence type="ECO:0000313" key="9">
    <source>
        <dbReference type="EMBL" id="MPA52350.1"/>
    </source>
</evidence>
<dbReference type="InterPro" id="IPR056034">
    <property type="entry name" value="DUF7615"/>
</dbReference>
<dbReference type="GO" id="GO:0005634">
    <property type="term" value="C:nucleus"/>
    <property type="evidence" value="ECO:0007669"/>
    <property type="project" value="UniProtKB-SubCell"/>
</dbReference>
<organism evidence="9">
    <name type="scientific">Davidia involucrata</name>
    <name type="common">Dove tree</name>
    <dbReference type="NCBI Taxonomy" id="16924"/>
    <lineage>
        <taxon>Eukaryota</taxon>
        <taxon>Viridiplantae</taxon>
        <taxon>Streptophyta</taxon>
        <taxon>Embryophyta</taxon>
        <taxon>Tracheophyta</taxon>
        <taxon>Spermatophyta</taxon>
        <taxon>Magnoliopsida</taxon>
        <taxon>eudicotyledons</taxon>
        <taxon>Gunneridae</taxon>
        <taxon>Pentapetalae</taxon>
        <taxon>asterids</taxon>
        <taxon>Cornales</taxon>
        <taxon>Nyssaceae</taxon>
        <taxon>Davidia</taxon>
    </lineage>
</organism>
<dbReference type="PANTHER" id="PTHR33345:SF6">
    <property type="entry name" value="OS03G0747200 PROTEIN"/>
    <property type="match status" value="1"/>
</dbReference>
<proteinExistence type="predicted"/>
<dbReference type="Pfam" id="PF23299">
    <property type="entry name" value="DUF7081"/>
    <property type="match status" value="1"/>
</dbReference>
<keyword evidence="5" id="KW-0539">Nucleus</keyword>
<dbReference type="InterPro" id="IPR032881">
    <property type="entry name" value="Oberon-like_PHD"/>
</dbReference>
<evidence type="ECO:0000256" key="5">
    <source>
        <dbReference type="ARBA" id="ARBA00023242"/>
    </source>
</evidence>
<protein>
    <submittedName>
        <fullName evidence="9">Uncharacterized protein</fullName>
    </submittedName>
</protein>
<evidence type="ECO:0000259" key="6">
    <source>
        <dbReference type="Pfam" id="PF07227"/>
    </source>
</evidence>
<evidence type="ECO:0000259" key="8">
    <source>
        <dbReference type="Pfam" id="PF24590"/>
    </source>
</evidence>
<keyword evidence="2" id="KW-0479">Metal-binding</keyword>
<feature type="domain" description="Oberon-like PHD finger" evidence="6">
    <location>
        <begin position="157"/>
        <end position="289"/>
    </location>
</feature>
<dbReference type="GO" id="GO:0008270">
    <property type="term" value="F:zinc ion binding"/>
    <property type="evidence" value="ECO:0007669"/>
    <property type="project" value="UniProtKB-KW"/>
</dbReference>
<evidence type="ECO:0000256" key="4">
    <source>
        <dbReference type="ARBA" id="ARBA00022833"/>
    </source>
</evidence>
<feature type="domain" description="DUF7615" evidence="8">
    <location>
        <begin position="368"/>
        <end position="473"/>
    </location>
</feature>
<dbReference type="Pfam" id="PF24590">
    <property type="entry name" value="DUF7615"/>
    <property type="match status" value="1"/>
</dbReference>
<name>A0A5B7A6E1_DAVIN</name>
<accession>A0A5B7A6E1</accession>
<dbReference type="AlphaFoldDB" id="A0A5B7A6E1"/>
<gene>
    <name evidence="9" type="ORF">Din_021791</name>
</gene>
<dbReference type="EMBL" id="GHES01021791">
    <property type="protein sequence ID" value="MPA52350.1"/>
    <property type="molecule type" value="Transcribed_RNA"/>
</dbReference>
<sequence length="480" mass="53398">MEIDVRNESNKSAAGIKENGFHLYPVSVTDSGEGLPYAPIDWPDPGDKWSWKVGKRIASNGYFLDRYLYLPSRLQKGHNKKGAFPSKLAVERYISAAFPGADVDAFFASFSWKIPSKKLFETKGNEDELTIFSVLSEEIPEDLRSGSQSGTVGCKAGNKTCSSLVEVRNPPSKVIVCNVCCSEPGFCQDCCCILCCRTINSASGGYSFIRCEAMGGEGFICGHVAHIDCGLRSYLAGTVGGSIGLDAEYYCRRCDMRTDLVSHVTKLLQTCESIESRDDIEKILNIGICVLRGSQRTSAKMLLHHIELTMAKLKSGVYLEDIWKMEDISAVSTGVSHHGNDALEVTDYQEPLDCRTGLLQNLSGNVDHQIKSLKLEEEIDQVLQELRKSQEFEYKIAEERLCAQKNYLLNLYQQLGKERSELSRGTSSTDPDAALDAVLNRVDQIKLEVMKLRDMEEVAKGFGKTSKDILREHFGLEMER</sequence>
<evidence type="ECO:0000256" key="2">
    <source>
        <dbReference type="ARBA" id="ARBA00022723"/>
    </source>
</evidence>
<evidence type="ECO:0000259" key="7">
    <source>
        <dbReference type="Pfam" id="PF23299"/>
    </source>
</evidence>
<comment type="subcellular location">
    <subcellularLocation>
        <location evidence="1">Nucleus</location>
    </subcellularLocation>
</comment>
<feature type="domain" description="DUF7081" evidence="7">
    <location>
        <begin position="25"/>
        <end position="116"/>
    </location>
</feature>
<dbReference type="Pfam" id="PF07227">
    <property type="entry name" value="PHD_Oberon"/>
    <property type="match status" value="1"/>
</dbReference>